<reference evidence="8 9" key="1">
    <citation type="submission" date="2018-06" db="EMBL/GenBank/DDBJ databases">
        <title>Spirosoma sp. HMF3257 Genome sequencing and assembly.</title>
        <authorList>
            <person name="Kang H."/>
            <person name="Cha I."/>
            <person name="Kim H."/>
            <person name="Kang J."/>
            <person name="Joh K."/>
        </authorList>
    </citation>
    <scope>NUCLEOTIDE SEQUENCE [LARGE SCALE GENOMIC DNA]</scope>
    <source>
        <strain evidence="8 9">HMF3257</strain>
    </source>
</reference>
<keyword evidence="2" id="KW-0805">Transcription regulation</keyword>
<dbReference type="EMBL" id="QLII01000001">
    <property type="protein sequence ID" value="RAI77885.1"/>
    <property type="molecule type" value="Genomic_DNA"/>
</dbReference>
<sequence>MNYKSLPDEMLLLYLRTGDQQAFREIYQRYWKKLYSIARHKIQSQDVVEELVQDIFLKLWERRDSLRVDKLDAYLATAVRYVIINHIKSTLVHEKYADYAYVNFNEASYATEEQLDLDELMQAVEQQLNDLPEKTRQIFRLNRLEYQSVKEISSQLKVPERTVEYHLSQAIKSLRIYLRDYLLTGFLIGLFI</sequence>
<evidence type="ECO:0000256" key="3">
    <source>
        <dbReference type="ARBA" id="ARBA00023082"/>
    </source>
</evidence>
<dbReference type="InterPro" id="IPR013249">
    <property type="entry name" value="RNA_pol_sigma70_r4_t2"/>
</dbReference>
<dbReference type="InterPro" id="IPR014284">
    <property type="entry name" value="RNA_pol_sigma-70_dom"/>
</dbReference>
<evidence type="ECO:0000256" key="4">
    <source>
        <dbReference type="ARBA" id="ARBA00023163"/>
    </source>
</evidence>
<dbReference type="GO" id="GO:0016987">
    <property type="term" value="F:sigma factor activity"/>
    <property type="evidence" value="ECO:0007669"/>
    <property type="project" value="UniProtKB-KW"/>
</dbReference>
<dbReference type="InterPro" id="IPR014327">
    <property type="entry name" value="RNA_pol_sigma70_bacteroid"/>
</dbReference>
<dbReference type="Gene3D" id="1.10.10.10">
    <property type="entry name" value="Winged helix-like DNA-binding domain superfamily/Winged helix DNA-binding domain"/>
    <property type="match status" value="1"/>
</dbReference>
<dbReference type="Pfam" id="PF08281">
    <property type="entry name" value="Sigma70_r4_2"/>
    <property type="match status" value="1"/>
</dbReference>
<dbReference type="PANTHER" id="PTHR43133:SF46">
    <property type="entry name" value="RNA POLYMERASE SIGMA-70 FACTOR ECF SUBFAMILY"/>
    <property type="match status" value="1"/>
</dbReference>
<dbReference type="InterPro" id="IPR036388">
    <property type="entry name" value="WH-like_DNA-bd_sf"/>
</dbReference>
<dbReference type="InterPro" id="IPR013325">
    <property type="entry name" value="RNA_pol_sigma_r2"/>
</dbReference>
<keyword evidence="4" id="KW-0804">Transcription</keyword>
<comment type="caution">
    <text evidence="8">The sequence shown here is derived from an EMBL/GenBank/DDBJ whole genome shotgun (WGS) entry which is preliminary data.</text>
</comment>
<feature type="domain" description="RNA polymerase sigma factor 70 region 4 type 2" evidence="7">
    <location>
        <begin position="122"/>
        <end position="174"/>
    </location>
</feature>
<evidence type="ECO:0000259" key="6">
    <source>
        <dbReference type="Pfam" id="PF04542"/>
    </source>
</evidence>
<keyword evidence="9" id="KW-1185">Reference proteome</keyword>
<feature type="domain" description="RNA polymerase sigma-70 region 2" evidence="6">
    <location>
        <begin position="26"/>
        <end position="89"/>
    </location>
</feature>
<comment type="similarity">
    <text evidence="1">Belongs to the sigma-70 factor family. ECF subfamily.</text>
</comment>
<evidence type="ECO:0000256" key="5">
    <source>
        <dbReference type="SAM" id="Coils"/>
    </source>
</evidence>
<evidence type="ECO:0000256" key="1">
    <source>
        <dbReference type="ARBA" id="ARBA00010641"/>
    </source>
</evidence>
<gene>
    <name evidence="8" type="ORF">HMF3257_34045</name>
</gene>
<dbReference type="Pfam" id="PF04542">
    <property type="entry name" value="Sigma70_r2"/>
    <property type="match status" value="1"/>
</dbReference>
<feature type="coiled-coil region" evidence="5">
    <location>
        <begin position="110"/>
        <end position="137"/>
    </location>
</feature>
<organism evidence="8 9">
    <name type="scientific">Spirosoma telluris</name>
    <dbReference type="NCBI Taxonomy" id="2183553"/>
    <lineage>
        <taxon>Bacteria</taxon>
        <taxon>Pseudomonadati</taxon>
        <taxon>Bacteroidota</taxon>
        <taxon>Cytophagia</taxon>
        <taxon>Cytophagales</taxon>
        <taxon>Cytophagaceae</taxon>
        <taxon>Spirosoma</taxon>
    </lineage>
</organism>
<dbReference type="PANTHER" id="PTHR43133">
    <property type="entry name" value="RNA POLYMERASE ECF-TYPE SIGMA FACTO"/>
    <property type="match status" value="1"/>
</dbReference>
<dbReference type="Gene3D" id="1.10.1740.10">
    <property type="match status" value="1"/>
</dbReference>
<dbReference type="Proteomes" id="UP000249016">
    <property type="component" value="Unassembled WGS sequence"/>
</dbReference>
<dbReference type="NCBIfam" id="TIGR02937">
    <property type="entry name" value="sigma70-ECF"/>
    <property type="match status" value="1"/>
</dbReference>
<dbReference type="InterPro" id="IPR007627">
    <property type="entry name" value="RNA_pol_sigma70_r2"/>
</dbReference>
<evidence type="ECO:0000313" key="8">
    <source>
        <dbReference type="EMBL" id="RAI77885.1"/>
    </source>
</evidence>
<dbReference type="SUPFAM" id="SSF88946">
    <property type="entry name" value="Sigma2 domain of RNA polymerase sigma factors"/>
    <property type="match status" value="1"/>
</dbReference>
<dbReference type="AlphaFoldDB" id="A0A327NT40"/>
<protein>
    <submittedName>
        <fullName evidence="8">RNA polymerase sigma-70 factor</fullName>
    </submittedName>
</protein>
<dbReference type="InterPro" id="IPR013324">
    <property type="entry name" value="RNA_pol_sigma_r3/r4-like"/>
</dbReference>
<dbReference type="GO" id="GO:0003677">
    <property type="term" value="F:DNA binding"/>
    <property type="evidence" value="ECO:0007669"/>
    <property type="project" value="InterPro"/>
</dbReference>
<evidence type="ECO:0000313" key="9">
    <source>
        <dbReference type="Proteomes" id="UP000249016"/>
    </source>
</evidence>
<keyword evidence="5" id="KW-0175">Coiled coil</keyword>
<dbReference type="InterPro" id="IPR039425">
    <property type="entry name" value="RNA_pol_sigma-70-like"/>
</dbReference>
<name>A0A327NT40_9BACT</name>
<dbReference type="SUPFAM" id="SSF88659">
    <property type="entry name" value="Sigma3 and sigma4 domains of RNA polymerase sigma factors"/>
    <property type="match status" value="1"/>
</dbReference>
<dbReference type="RefSeq" id="WP_111348999.1">
    <property type="nucleotide sequence ID" value="NZ_QLII01000001.1"/>
</dbReference>
<dbReference type="NCBIfam" id="TIGR02985">
    <property type="entry name" value="Sig70_bacteroi1"/>
    <property type="match status" value="1"/>
</dbReference>
<dbReference type="GO" id="GO:0006352">
    <property type="term" value="P:DNA-templated transcription initiation"/>
    <property type="evidence" value="ECO:0007669"/>
    <property type="project" value="InterPro"/>
</dbReference>
<accession>A0A327NT40</accession>
<proteinExistence type="inferred from homology"/>
<evidence type="ECO:0000256" key="2">
    <source>
        <dbReference type="ARBA" id="ARBA00023015"/>
    </source>
</evidence>
<keyword evidence="3" id="KW-0731">Sigma factor</keyword>
<evidence type="ECO:0000259" key="7">
    <source>
        <dbReference type="Pfam" id="PF08281"/>
    </source>
</evidence>